<protein>
    <submittedName>
        <fullName evidence="2">BRCT domain-containing protein</fullName>
    </submittedName>
</protein>
<name>A0AC35TQG6_9BILA</name>
<evidence type="ECO:0000313" key="1">
    <source>
        <dbReference type="Proteomes" id="UP000095286"/>
    </source>
</evidence>
<evidence type="ECO:0000313" key="2">
    <source>
        <dbReference type="WBParaSite" id="RSKR_0000331800.1"/>
    </source>
</evidence>
<reference evidence="2" key="1">
    <citation type="submission" date="2016-11" db="UniProtKB">
        <authorList>
            <consortium name="WormBaseParasite"/>
        </authorList>
    </citation>
    <scope>IDENTIFICATION</scope>
    <source>
        <strain evidence="2">KR3021</strain>
    </source>
</reference>
<accession>A0AC35TQG6</accession>
<organism evidence="1 2">
    <name type="scientific">Rhabditophanes sp. KR3021</name>
    <dbReference type="NCBI Taxonomy" id="114890"/>
    <lineage>
        <taxon>Eukaryota</taxon>
        <taxon>Metazoa</taxon>
        <taxon>Ecdysozoa</taxon>
        <taxon>Nematoda</taxon>
        <taxon>Chromadorea</taxon>
        <taxon>Rhabditida</taxon>
        <taxon>Tylenchina</taxon>
        <taxon>Panagrolaimomorpha</taxon>
        <taxon>Strongyloidoidea</taxon>
        <taxon>Alloionematidae</taxon>
        <taxon>Rhabditophanes</taxon>
    </lineage>
</organism>
<proteinExistence type="predicted"/>
<dbReference type="Proteomes" id="UP000095286">
    <property type="component" value="Unplaced"/>
</dbReference>
<dbReference type="WBParaSite" id="RSKR_0000331800.1">
    <property type="protein sequence ID" value="RSKR_0000331800.1"/>
    <property type="gene ID" value="RSKR_0000331800"/>
</dbReference>
<sequence>MKAVVFGAEVEKNEQVLAKVAELRGVGLKAGKINGDQADYDVVFDGTQTKEEMAAALGCGVGCVLFIEGDNIAEQIEALSTEGYQKIKEETGADVVCGVGEPQERVAEEDTASDEVKEEAPVDEEVAVVSEQAKDVTPVEEDKSVVTGESLEVGEVSEKLTETTL</sequence>